<dbReference type="InterPro" id="IPR006059">
    <property type="entry name" value="SBP"/>
</dbReference>
<dbReference type="PIRSF" id="PIRSF019574">
    <property type="entry name" value="Periplasmic_polyamine_BP"/>
    <property type="match status" value="1"/>
</dbReference>
<dbReference type="RefSeq" id="WP_114642663.1">
    <property type="nucleotide sequence ID" value="NZ_JAACIO010000018.1"/>
</dbReference>
<gene>
    <name evidence="5" type="ORF">DYH56_09675</name>
</gene>
<dbReference type="EMBL" id="QUAJ01000016">
    <property type="protein sequence ID" value="REI40742.1"/>
    <property type="molecule type" value="Genomic_DNA"/>
</dbReference>
<evidence type="ECO:0000256" key="4">
    <source>
        <dbReference type="ARBA" id="ARBA00022764"/>
    </source>
</evidence>
<dbReference type="PRINTS" id="PR00909">
    <property type="entry name" value="SPERMDNBNDNG"/>
</dbReference>
<dbReference type="PROSITE" id="PS51257">
    <property type="entry name" value="PROKAR_LIPOPROTEIN"/>
    <property type="match status" value="1"/>
</dbReference>
<evidence type="ECO:0000313" key="6">
    <source>
        <dbReference type="Proteomes" id="UP000263486"/>
    </source>
</evidence>
<dbReference type="SUPFAM" id="SSF53850">
    <property type="entry name" value="Periplasmic binding protein-like II"/>
    <property type="match status" value="1"/>
</dbReference>
<keyword evidence="4" id="KW-0574">Periplasm</keyword>
<dbReference type="Pfam" id="PF13416">
    <property type="entry name" value="SBP_bac_8"/>
    <property type="match status" value="1"/>
</dbReference>
<evidence type="ECO:0000256" key="3">
    <source>
        <dbReference type="ARBA" id="ARBA00022729"/>
    </source>
</evidence>
<protein>
    <submittedName>
        <fullName evidence="5">Extracellular solute-binding protein</fullName>
    </submittedName>
</protein>
<evidence type="ECO:0000256" key="2">
    <source>
        <dbReference type="ARBA" id="ARBA00022448"/>
    </source>
</evidence>
<name>A0ABX9KGY4_9FUSO</name>
<dbReference type="PANTHER" id="PTHR30222:SF17">
    <property type="entry name" value="SPERMIDINE_PUTRESCINE-BINDING PERIPLASMIC PROTEIN"/>
    <property type="match status" value="1"/>
</dbReference>
<keyword evidence="3" id="KW-0732">Signal</keyword>
<dbReference type="Proteomes" id="UP000263486">
    <property type="component" value="Unassembled WGS sequence"/>
</dbReference>
<accession>A0ABX9KGY4</accession>
<keyword evidence="2" id="KW-0813">Transport</keyword>
<organism evidence="5 6">
    <name type="scientific">Psychrilyobacter piezotolerans</name>
    <dbReference type="NCBI Taxonomy" id="2293438"/>
    <lineage>
        <taxon>Bacteria</taxon>
        <taxon>Fusobacteriati</taxon>
        <taxon>Fusobacteriota</taxon>
        <taxon>Fusobacteriia</taxon>
        <taxon>Fusobacteriales</taxon>
        <taxon>Fusobacteriaceae</taxon>
        <taxon>Psychrilyobacter</taxon>
    </lineage>
</organism>
<evidence type="ECO:0000313" key="5">
    <source>
        <dbReference type="EMBL" id="REI40742.1"/>
    </source>
</evidence>
<comment type="caution">
    <text evidence="5">The sequence shown here is derived from an EMBL/GenBank/DDBJ whole genome shotgun (WGS) entry which is preliminary data.</text>
</comment>
<dbReference type="InterPro" id="IPR001188">
    <property type="entry name" value="Sperm_putr-bd"/>
</dbReference>
<proteinExistence type="predicted"/>
<dbReference type="Gene3D" id="3.40.190.10">
    <property type="entry name" value="Periplasmic binding protein-like II"/>
    <property type="match status" value="2"/>
</dbReference>
<dbReference type="PANTHER" id="PTHR30222">
    <property type="entry name" value="SPERMIDINE/PUTRESCINE-BINDING PERIPLASMIC PROTEIN"/>
    <property type="match status" value="1"/>
</dbReference>
<evidence type="ECO:0000256" key="1">
    <source>
        <dbReference type="ARBA" id="ARBA00004418"/>
    </source>
</evidence>
<keyword evidence="6" id="KW-1185">Reference proteome</keyword>
<comment type="subcellular location">
    <subcellularLocation>
        <location evidence="1">Periplasm</location>
    </subcellularLocation>
</comment>
<sequence length="339" mass="38620">MKKSVIFILMLLALAGCGKEEQKNELYLFNWSDYIPDEVITDFENETGIKVITDYYSSNEEMYAKIKAGGDGYDITVPSTDYAEIMMKQGMLEKIDKSKISNLKELNEDIASKISFDKNHDYIIPYSVGATGIAVNTEYVKDFERSFDIYNRKDLKGKMTLLDDMREVMSSALIIAGHSPESSDPQDLEDAQNIILGWKENILKFDSESFGKGFTNGEYLVVHGYYENIAAHMTDEQAENMVFFIPEKGAQMYIDSMVILKGAKNIENAYKFIDYIYRPEVYVKIVDYLETPSINIGAGKLRETTPVYDVEDLKEAYLMKDLGEALAPQSEVWNEILTQ</sequence>
<reference evidence="5 6" key="1">
    <citation type="submission" date="2018-08" db="EMBL/GenBank/DDBJ databases">
        <title>Draft genome sequence of Psychrilyobacter sp. strain SD5 isolated from Black Sea water.</title>
        <authorList>
            <person name="Yadav S."/>
            <person name="Villanueva L."/>
            <person name="Damste J.S.S."/>
        </authorList>
    </citation>
    <scope>NUCLEOTIDE SEQUENCE [LARGE SCALE GENOMIC DNA]</scope>
    <source>
        <strain evidence="5 6">SD5</strain>
    </source>
</reference>